<evidence type="ECO:0000313" key="2">
    <source>
        <dbReference type="Proteomes" id="UP001222027"/>
    </source>
</evidence>
<dbReference type="AlphaFoldDB" id="A0AAV8PQC2"/>
<sequence>MIILSPRSSSTSRSMKTSAGSLLGLQRGDMQSLLSIDRNLSFPCFRAGDEKKTISFDLRPSIWLFNARNLVYSDRMRVVKPSKLTMQGPQSETECCSWNLTAQSVLGISKS</sequence>
<proteinExistence type="predicted"/>
<keyword evidence="2" id="KW-1185">Reference proteome</keyword>
<comment type="caution">
    <text evidence="1">The sequence shown here is derived from an EMBL/GenBank/DDBJ whole genome shotgun (WGS) entry which is preliminary data.</text>
</comment>
<evidence type="ECO:0000313" key="1">
    <source>
        <dbReference type="EMBL" id="KAJ8492784.1"/>
    </source>
</evidence>
<organism evidence="1 2">
    <name type="scientific">Ensete ventricosum</name>
    <name type="common">Abyssinian banana</name>
    <name type="synonym">Musa ensete</name>
    <dbReference type="NCBI Taxonomy" id="4639"/>
    <lineage>
        <taxon>Eukaryota</taxon>
        <taxon>Viridiplantae</taxon>
        <taxon>Streptophyta</taxon>
        <taxon>Embryophyta</taxon>
        <taxon>Tracheophyta</taxon>
        <taxon>Spermatophyta</taxon>
        <taxon>Magnoliopsida</taxon>
        <taxon>Liliopsida</taxon>
        <taxon>Zingiberales</taxon>
        <taxon>Musaceae</taxon>
        <taxon>Ensete</taxon>
    </lineage>
</organism>
<reference evidence="1 2" key="1">
    <citation type="submission" date="2022-12" db="EMBL/GenBank/DDBJ databases">
        <title>Chromosome-scale assembly of the Ensete ventricosum genome.</title>
        <authorList>
            <person name="Dussert Y."/>
            <person name="Stocks J."/>
            <person name="Wendawek A."/>
            <person name="Woldeyes F."/>
            <person name="Nichols R.A."/>
            <person name="Borrell J.S."/>
        </authorList>
    </citation>
    <scope>NUCLEOTIDE SEQUENCE [LARGE SCALE GENOMIC DNA]</scope>
    <source>
        <strain evidence="2">cv. Maze</strain>
        <tissue evidence="1">Seeds</tissue>
    </source>
</reference>
<accession>A0AAV8PQC2</accession>
<name>A0AAV8PQC2_ENSVE</name>
<dbReference type="Proteomes" id="UP001222027">
    <property type="component" value="Unassembled WGS sequence"/>
</dbReference>
<gene>
    <name evidence="1" type="ORF">OPV22_014505</name>
</gene>
<protein>
    <submittedName>
        <fullName evidence="1">Uncharacterized protein</fullName>
    </submittedName>
</protein>
<dbReference type="EMBL" id="JAQQAF010000004">
    <property type="protein sequence ID" value="KAJ8492784.1"/>
    <property type="molecule type" value="Genomic_DNA"/>
</dbReference>